<evidence type="ECO:0000256" key="1">
    <source>
        <dbReference type="SAM" id="MobiDB-lite"/>
    </source>
</evidence>
<feature type="region of interest" description="Disordered" evidence="1">
    <location>
        <begin position="363"/>
        <end position="561"/>
    </location>
</feature>
<dbReference type="SUPFAM" id="SSF103657">
    <property type="entry name" value="BAR/IMD domain-like"/>
    <property type="match status" value="1"/>
</dbReference>
<dbReference type="InterPro" id="IPR027267">
    <property type="entry name" value="AH/BAR_dom_sf"/>
</dbReference>
<dbReference type="CDD" id="cd07307">
    <property type="entry name" value="BAR"/>
    <property type="match status" value="1"/>
</dbReference>
<accession>A0A7S4M8Q2</accession>
<dbReference type="AlphaFoldDB" id="A0A7S4M8Q2"/>
<gene>
    <name evidence="2" type="ORF">OAUR00152_LOCUS3564</name>
</gene>
<feature type="compositionally biased region" description="Polar residues" evidence="1">
    <location>
        <begin position="548"/>
        <end position="561"/>
    </location>
</feature>
<organism evidence="2">
    <name type="scientific">Odontella aurita</name>
    <dbReference type="NCBI Taxonomy" id="265563"/>
    <lineage>
        <taxon>Eukaryota</taxon>
        <taxon>Sar</taxon>
        <taxon>Stramenopiles</taxon>
        <taxon>Ochrophyta</taxon>
        <taxon>Bacillariophyta</taxon>
        <taxon>Mediophyceae</taxon>
        <taxon>Biddulphiophycidae</taxon>
        <taxon>Eupodiscales</taxon>
        <taxon>Odontellaceae</taxon>
        <taxon>Odontella</taxon>
    </lineage>
</organism>
<feature type="compositionally biased region" description="Polar residues" evidence="1">
    <location>
        <begin position="489"/>
        <end position="519"/>
    </location>
</feature>
<sequence>MSGKSKTRRVLRAKEAIGVKSAKNRSADLISLTDQFNELKGELKKLVTALKNQHASMQGHAKARAHVAKVVSGMAEKSPLSDITGHFSDGPSSGATYASIHQSVLSRQQMYSERFLKFVVNYTAEWEKVVVSRVSESLKKAELLRRDLDHYQGKVEALRKSVNVKMAKGKLVDPKESEKLKRNEDKLMTSRKEYEEFSSDICALIGEVTERSWKDCHPLLIKLTQFDVTLSGEEAKIFSGLNAVTEDLKQIAKKHGLKPEARLKDIESQSAKMVSTKDRERALEYEKSGTLIGGDHLDSGLVTSGDSVGSGAGPLSPQSAWAADSTGSLPQNPPPRASSFSSIGSAGAMGTSDMLAVAASAAPPPTLDQLNDATAGLSVSDPRGSFSRHAQSTGALPPLPPSSNRNLSRSGSLQPDYDSVGFGRSASDGSLSGPAAPAPSAPPPPPPPALSMYAPNGAALTSASSSGYSNYQSQAPPPVQTSAPAVHPWSNTGVQGYSSHNQPTTNPYGVSPTADTNPFGSGGASPMNQYGTPSPPASYGAPMGTMPGGSTHSASTNPFDE</sequence>
<feature type="compositionally biased region" description="Low complexity" evidence="1">
    <location>
        <begin position="456"/>
        <end position="474"/>
    </location>
</feature>
<reference evidence="2" key="1">
    <citation type="submission" date="2021-01" db="EMBL/GenBank/DDBJ databases">
        <authorList>
            <person name="Corre E."/>
            <person name="Pelletier E."/>
            <person name="Niang G."/>
            <person name="Scheremetjew M."/>
            <person name="Finn R."/>
            <person name="Kale V."/>
            <person name="Holt S."/>
            <person name="Cochrane G."/>
            <person name="Meng A."/>
            <person name="Brown T."/>
            <person name="Cohen L."/>
        </authorList>
    </citation>
    <scope>NUCLEOTIDE SEQUENCE</scope>
    <source>
        <strain evidence="2">Isolate 1302-5</strain>
    </source>
</reference>
<evidence type="ECO:0000313" key="2">
    <source>
        <dbReference type="EMBL" id="CAE2208318.1"/>
    </source>
</evidence>
<dbReference type="EMBL" id="HBKQ01005127">
    <property type="protein sequence ID" value="CAE2208318.1"/>
    <property type="molecule type" value="Transcribed_RNA"/>
</dbReference>
<protein>
    <recommendedName>
        <fullName evidence="3">BAR domain-containing protein</fullName>
    </recommendedName>
</protein>
<feature type="compositionally biased region" description="Low complexity" evidence="1">
    <location>
        <begin position="402"/>
        <end position="413"/>
    </location>
</feature>
<feature type="compositionally biased region" description="Low complexity" evidence="1">
    <location>
        <begin position="425"/>
        <end position="435"/>
    </location>
</feature>
<evidence type="ECO:0008006" key="3">
    <source>
        <dbReference type="Google" id="ProtNLM"/>
    </source>
</evidence>
<name>A0A7S4M8Q2_9STRA</name>
<feature type="region of interest" description="Disordered" evidence="1">
    <location>
        <begin position="296"/>
        <end position="345"/>
    </location>
</feature>
<feature type="compositionally biased region" description="Pro residues" evidence="1">
    <location>
        <begin position="436"/>
        <end position="449"/>
    </location>
</feature>
<dbReference type="Gene3D" id="1.20.1270.60">
    <property type="entry name" value="Arfaptin homology (AH) domain/BAR domain"/>
    <property type="match status" value="1"/>
</dbReference>
<proteinExistence type="predicted"/>